<proteinExistence type="predicted"/>
<name>A0ABM8V312_THEXY</name>
<sequence length="29" mass="3449">MRLLAEYRENHVMSLHGITFFSAQLLTNR</sequence>
<comment type="caution">
    <text evidence="1">The sequence shown here is derived from an EMBL/GenBank/DDBJ whole genome shotgun (WGS) entry which is preliminary data.</text>
</comment>
<dbReference type="EMBL" id="CAJRAY010000036">
    <property type="protein sequence ID" value="CAG5084324.1"/>
    <property type="molecule type" value="Genomic_DNA"/>
</dbReference>
<accession>A0ABM8V312</accession>
<evidence type="ECO:0000313" key="2">
    <source>
        <dbReference type="Proteomes" id="UP000681526"/>
    </source>
</evidence>
<reference evidence="1 2" key="1">
    <citation type="submission" date="2021-04" db="EMBL/GenBank/DDBJ databases">
        <authorList>
            <person name="Rakotoarivonina H."/>
        </authorList>
    </citation>
    <scope>NUCLEOTIDE SEQUENCE [LARGE SCALE GENOMIC DNA]</scope>
    <source>
        <strain evidence="1 2">XE</strain>
    </source>
</reference>
<keyword evidence="2" id="KW-1185">Reference proteome</keyword>
<organism evidence="1 2">
    <name type="scientific">Thermobacillus xylanilyticus</name>
    <dbReference type="NCBI Taxonomy" id="76633"/>
    <lineage>
        <taxon>Bacteria</taxon>
        <taxon>Bacillati</taxon>
        <taxon>Bacillota</taxon>
        <taxon>Bacilli</taxon>
        <taxon>Bacillales</taxon>
        <taxon>Paenibacillaceae</taxon>
        <taxon>Thermobacillus</taxon>
    </lineage>
</organism>
<dbReference type="Proteomes" id="UP000681526">
    <property type="component" value="Unassembled WGS sequence"/>
</dbReference>
<protein>
    <submittedName>
        <fullName evidence="1">Uncharacterized protein</fullName>
    </submittedName>
</protein>
<gene>
    <name evidence="1" type="primary">txxe 1642</name>
    <name evidence="1" type="ORF">TXXE_07695</name>
</gene>
<evidence type="ECO:0000313" key="1">
    <source>
        <dbReference type="EMBL" id="CAG5084324.1"/>
    </source>
</evidence>